<dbReference type="Pfam" id="PF01295">
    <property type="entry name" value="Adenylate_cycl"/>
    <property type="match status" value="1"/>
</dbReference>
<dbReference type="PANTHER" id="PTHR38760">
    <property type="entry name" value="ADENYLATE CYCLASE"/>
    <property type="match status" value="1"/>
</dbReference>
<dbReference type="STRING" id="990268.JCM19235_6989"/>
<dbReference type="EC" id="4.6.1.1" evidence="1"/>
<dbReference type="InterPro" id="IPR000274">
    <property type="entry name" value="Adenylate_cyclase_1"/>
</dbReference>
<keyword evidence="2" id="KW-1185">Reference proteome</keyword>
<dbReference type="PANTHER" id="PTHR38760:SF1">
    <property type="entry name" value="ADENYLATE CYCLASE"/>
    <property type="match status" value="1"/>
</dbReference>
<sequence>MTTKWNWSLEVLQELDDRRNWKVEQVMRVHNDLLDALMLSYRNLIQFARRNDITSAISPQDISILARKLYAAFEVLPGKVTLLNPQISPDLHEPDLTFIEVQEGKSYQSGWYLYKQPLIPHRILGQAPLEHNEYLSKLVAWAFF</sequence>
<dbReference type="GO" id="GO:0006171">
    <property type="term" value="P:cAMP biosynthetic process"/>
    <property type="evidence" value="ECO:0007669"/>
    <property type="project" value="InterPro"/>
</dbReference>
<protein>
    <submittedName>
        <fullName evidence="1">Adenylate cyclase</fullName>
        <ecNumber evidence="1">4.6.1.1</ecNumber>
    </submittedName>
</protein>
<reference evidence="1 2" key="1">
    <citation type="submission" date="2014-09" db="EMBL/GenBank/DDBJ databases">
        <title>Vibrio maritimus JCM 19235. (C45) whole genome shotgun sequence.</title>
        <authorList>
            <person name="Sawabe T."/>
            <person name="Meirelles P."/>
            <person name="Nakanishi M."/>
            <person name="Sayaka M."/>
            <person name="Hattori M."/>
            <person name="Ohkuma M."/>
        </authorList>
    </citation>
    <scope>NUCLEOTIDE SEQUENCE [LARGE SCALE GENOMIC DNA]</scope>
    <source>
        <strain evidence="2">JCM19235</strain>
    </source>
</reference>
<dbReference type="Proteomes" id="UP000029228">
    <property type="component" value="Unassembled WGS sequence"/>
</dbReference>
<evidence type="ECO:0000313" key="2">
    <source>
        <dbReference type="Proteomes" id="UP000029228"/>
    </source>
</evidence>
<dbReference type="GO" id="GO:0004016">
    <property type="term" value="F:adenylate cyclase activity"/>
    <property type="evidence" value="ECO:0007669"/>
    <property type="project" value="UniProtKB-EC"/>
</dbReference>
<name>A0A090S954_9VIBR</name>
<accession>A0A090S954</accession>
<evidence type="ECO:0000313" key="1">
    <source>
        <dbReference type="EMBL" id="GAL23353.1"/>
    </source>
</evidence>
<organism evidence="1 2">
    <name type="scientific">Vibrio maritimus</name>
    <dbReference type="NCBI Taxonomy" id="990268"/>
    <lineage>
        <taxon>Bacteria</taxon>
        <taxon>Pseudomonadati</taxon>
        <taxon>Pseudomonadota</taxon>
        <taxon>Gammaproteobacteria</taxon>
        <taxon>Vibrionales</taxon>
        <taxon>Vibrionaceae</taxon>
        <taxon>Vibrio</taxon>
    </lineage>
</organism>
<dbReference type="EMBL" id="BBMR01000021">
    <property type="protein sequence ID" value="GAL23353.1"/>
    <property type="molecule type" value="Genomic_DNA"/>
</dbReference>
<proteinExistence type="predicted"/>
<gene>
    <name evidence="1" type="ORF">JCM19235_6989</name>
</gene>
<dbReference type="AlphaFoldDB" id="A0A090S954"/>
<keyword evidence="1" id="KW-0456">Lyase</keyword>
<comment type="caution">
    <text evidence="1">The sequence shown here is derived from an EMBL/GenBank/DDBJ whole genome shotgun (WGS) entry which is preliminary data.</text>
</comment>